<evidence type="ECO:0000256" key="3">
    <source>
        <dbReference type="ARBA" id="ARBA00005042"/>
    </source>
</evidence>
<evidence type="ECO:0000256" key="12">
    <source>
        <dbReference type="ARBA" id="ARBA00023209"/>
    </source>
</evidence>
<dbReference type="EMBL" id="WHWC01000001">
    <property type="protein sequence ID" value="KAG8390650.1"/>
    <property type="molecule type" value="Genomic_DNA"/>
</dbReference>
<evidence type="ECO:0000256" key="17">
    <source>
        <dbReference type="SAM" id="Phobius"/>
    </source>
</evidence>
<reference evidence="18" key="1">
    <citation type="submission" date="2019-10" db="EMBL/GenBank/DDBJ databases">
        <authorList>
            <person name="Zhang R."/>
            <person name="Pan Y."/>
            <person name="Wang J."/>
            <person name="Ma R."/>
            <person name="Yu S."/>
        </authorList>
    </citation>
    <scope>NUCLEOTIDE SEQUENCE</scope>
    <source>
        <strain evidence="18">LA-IB0</strain>
        <tissue evidence="18">Leaf</tissue>
    </source>
</reference>
<dbReference type="InterPro" id="IPR043130">
    <property type="entry name" value="CDP-OH_PTrfase_TM_dom"/>
</dbReference>
<dbReference type="GO" id="GO:0008444">
    <property type="term" value="F:CDP-diacylglycerol-glycerol-3-phosphate 3-phosphatidyltransferase activity"/>
    <property type="evidence" value="ECO:0007669"/>
    <property type="project" value="UniProtKB-EC"/>
</dbReference>
<dbReference type="FunFam" id="1.20.120.1760:FF:000008">
    <property type="entry name" value="CDP-diacylglycerol--glycerol-3-phosphate 3-phosphatidyltransferase 2"/>
    <property type="match status" value="1"/>
</dbReference>
<evidence type="ECO:0000256" key="1">
    <source>
        <dbReference type="ARBA" id="ARBA00001936"/>
    </source>
</evidence>
<dbReference type="EC" id="2.7.8.5" evidence="5"/>
<keyword evidence="8 17" id="KW-0812">Transmembrane</keyword>
<organism evidence="18 19">
    <name type="scientific">Buddleja alternifolia</name>
    <dbReference type="NCBI Taxonomy" id="168488"/>
    <lineage>
        <taxon>Eukaryota</taxon>
        <taxon>Viridiplantae</taxon>
        <taxon>Streptophyta</taxon>
        <taxon>Embryophyta</taxon>
        <taxon>Tracheophyta</taxon>
        <taxon>Spermatophyta</taxon>
        <taxon>Magnoliopsida</taxon>
        <taxon>eudicotyledons</taxon>
        <taxon>Gunneridae</taxon>
        <taxon>Pentapetalae</taxon>
        <taxon>asterids</taxon>
        <taxon>lamiids</taxon>
        <taxon>Lamiales</taxon>
        <taxon>Scrophulariaceae</taxon>
        <taxon>Buddlejeae</taxon>
        <taxon>Buddleja</taxon>
    </lineage>
</organism>
<dbReference type="Proteomes" id="UP000826271">
    <property type="component" value="Unassembled WGS sequence"/>
</dbReference>
<proteinExistence type="inferred from homology"/>
<evidence type="ECO:0000256" key="6">
    <source>
        <dbReference type="ARBA" id="ARBA00022516"/>
    </source>
</evidence>
<protein>
    <recommendedName>
        <fullName evidence="5">CDP-diacylglycerol--glycerol-3-phosphate 1-phosphatidyltransferase</fullName>
        <ecNumber evidence="5">2.7.8.5</ecNumber>
    </recommendedName>
</protein>
<feature type="transmembrane region" description="Helical" evidence="17">
    <location>
        <begin position="306"/>
        <end position="328"/>
    </location>
</feature>
<name>A0AAV6YA54_9LAMI</name>
<keyword evidence="9 17" id="KW-1133">Transmembrane helix</keyword>
<keyword evidence="7 15" id="KW-0808">Transferase</keyword>
<dbReference type="PANTHER" id="PTHR14269:SF62">
    <property type="entry name" value="CDP-DIACYLGLYCEROL--GLYCEROL-3-PHOSPHATE 3-PHOSPHATIDYLTRANSFERASE 1, CHLOROPLASTIC"/>
    <property type="match status" value="1"/>
</dbReference>
<comment type="subcellular location">
    <subcellularLocation>
        <location evidence="2">Membrane</location>
        <topology evidence="2">Multi-pass membrane protein</topology>
    </subcellularLocation>
</comment>
<dbReference type="InterPro" id="IPR050324">
    <property type="entry name" value="CDP-alcohol_PTase-I"/>
</dbReference>
<comment type="similarity">
    <text evidence="4 15">Belongs to the CDP-alcohol phosphatidyltransferase class-I family.</text>
</comment>
<evidence type="ECO:0000256" key="9">
    <source>
        <dbReference type="ARBA" id="ARBA00022989"/>
    </source>
</evidence>
<dbReference type="NCBIfam" id="TIGR00560">
    <property type="entry name" value="pgsA"/>
    <property type="match status" value="1"/>
</dbReference>
<dbReference type="InterPro" id="IPR000462">
    <property type="entry name" value="CDP-OH_P_trans"/>
</dbReference>
<keyword evidence="19" id="KW-1185">Reference proteome</keyword>
<gene>
    <name evidence="18" type="ORF">BUALT_Bualt01G0105700</name>
</gene>
<dbReference type="AlphaFoldDB" id="A0AAV6YA54"/>
<dbReference type="GO" id="GO:0016020">
    <property type="term" value="C:membrane"/>
    <property type="evidence" value="ECO:0007669"/>
    <property type="project" value="UniProtKB-SubCell"/>
</dbReference>
<keyword evidence="13" id="KW-1208">Phospholipid metabolism</keyword>
<dbReference type="Pfam" id="PF01066">
    <property type="entry name" value="CDP-OH_P_transf"/>
    <property type="match status" value="1"/>
</dbReference>
<comment type="caution">
    <text evidence="18">The sequence shown here is derived from an EMBL/GenBank/DDBJ whole genome shotgun (WGS) entry which is preliminary data.</text>
</comment>
<keyword evidence="10" id="KW-0443">Lipid metabolism</keyword>
<evidence type="ECO:0000313" key="18">
    <source>
        <dbReference type="EMBL" id="KAG8390650.1"/>
    </source>
</evidence>
<keyword evidence="11 17" id="KW-0472">Membrane</keyword>
<accession>A0AAV6YA54</accession>
<dbReference type="PROSITE" id="PS00379">
    <property type="entry name" value="CDP_ALCOHOL_P_TRANSF"/>
    <property type="match status" value="1"/>
</dbReference>
<dbReference type="GO" id="GO:0030145">
    <property type="term" value="F:manganese ion binding"/>
    <property type="evidence" value="ECO:0007669"/>
    <property type="project" value="UniProtKB-ARBA"/>
</dbReference>
<evidence type="ECO:0000256" key="11">
    <source>
        <dbReference type="ARBA" id="ARBA00023136"/>
    </source>
</evidence>
<dbReference type="PANTHER" id="PTHR14269">
    <property type="entry name" value="CDP-DIACYLGLYCEROL--GLYCEROL-3-PHOSPHATE 3-PHOSPHATIDYLTRANSFERASE-RELATED"/>
    <property type="match status" value="1"/>
</dbReference>
<comment type="pathway">
    <text evidence="3">Phospholipid metabolism; phosphatidylglycerol biosynthesis; phosphatidylglycerol from CDP-diacylglycerol: step 1/2.</text>
</comment>
<evidence type="ECO:0000256" key="8">
    <source>
        <dbReference type="ARBA" id="ARBA00022692"/>
    </source>
</evidence>
<sequence length="338" mass="36937">MPGVLKVPNLTILHSHKPYKFLNSSATATATAPAIAPSATIAAVESTKSIRLKYFAGRYRTTTCARAAYLEITSQFLHSQKFGQRFHFYTSECDKIGKDSNNIIRTQMDATANGKVENNQYYEPEPPPQNYREKQLPPQPTKLLTLPTILTLGRVAAVPLLVSTFYVETWWGPTATTGIFIAAAITDWLDGYLARKMNLGTPFGAFLDPVADKLMVAATLILLCTRPFEAGIFGQAPWLLTVPAVAIIGREITMSAVREWAASQDRKLLEAVAVNNLGKWKTATQMSALTILLAARDGSLIGAGTLASSGVVLLYVSAWLALWSLVVYTRKISKVLLK</sequence>
<evidence type="ECO:0000313" key="19">
    <source>
        <dbReference type="Proteomes" id="UP000826271"/>
    </source>
</evidence>
<evidence type="ECO:0000256" key="14">
    <source>
        <dbReference type="ARBA" id="ARBA00048586"/>
    </source>
</evidence>
<evidence type="ECO:0000256" key="16">
    <source>
        <dbReference type="SAM" id="MobiDB-lite"/>
    </source>
</evidence>
<evidence type="ECO:0000256" key="4">
    <source>
        <dbReference type="ARBA" id="ARBA00010441"/>
    </source>
</evidence>
<dbReference type="InterPro" id="IPR004570">
    <property type="entry name" value="Phosphatidylglycerol_P_synth"/>
</dbReference>
<feature type="region of interest" description="Disordered" evidence="16">
    <location>
        <begin position="115"/>
        <end position="135"/>
    </location>
</feature>
<dbReference type="Gene3D" id="1.20.120.1760">
    <property type="match status" value="1"/>
</dbReference>
<dbReference type="InterPro" id="IPR048254">
    <property type="entry name" value="CDP_ALCOHOL_P_TRANSF_CS"/>
</dbReference>
<evidence type="ECO:0000256" key="5">
    <source>
        <dbReference type="ARBA" id="ARBA00013170"/>
    </source>
</evidence>
<comment type="cofactor">
    <cofactor evidence="1">
        <name>Mn(2+)</name>
        <dbReference type="ChEBI" id="CHEBI:29035"/>
    </cofactor>
</comment>
<keyword evidence="6" id="KW-0444">Lipid biosynthesis</keyword>
<comment type="catalytic activity">
    <reaction evidence="14">
        <text>a CDP-1,2-diacyl-sn-glycerol + sn-glycerol 3-phosphate = a 1,2-diacyl-sn-glycero-3-phospho-(1'-sn-glycero-3'-phosphate) + CMP + H(+)</text>
        <dbReference type="Rhea" id="RHEA:12593"/>
        <dbReference type="ChEBI" id="CHEBI:15378"/>
        <dbReference type="ChEBI" id="CHEBI:57597"/>
        <dbReference type="ChEBI" id="CHEBI:58332"/>
        <dbReference type="ChEBI" id="CHEBI:60110"/>
        <dbReference type="ChEBI" id="CHEBI:60377"/>
        <dbReference type="EC" id="2.7.8.5"/>
    </reaction>
</comment>
<dbReference type="GO" id="GO:0006655">
    <property type="term" value="P:phosphatidylglycerol biosynthetic process"/>
    <property type="evidence" value="ECO:0007669"/>
    <property type="project" value="UniProtKB-ARBA"/>
</dbReference>
<dbReference type="GO" id="GO:0009941">
    <property type="term" value="C:chloroplast envelope"/>
    <property type="evidence" value="ECO:0007669"/>
    <property type="project" value="TreeGrafter"/>
</dbReference>
<evidence type="ECO:0000256" key="10">
    <source>
        <dbReference type="ARBA" id="ARBA00023098"/>
    </source>
</evidence>
<evidence type="ECO:0000256" key="2">
    <source>
        <dbReference type="ARBA" id="ARBA00004141"/>
    </source>
</evidence>
<evidence type="ECO:0000256" key="7">
    <source>
        <dbReference type="ARBA" id="ARBA00022679"/>
    </source>
</evidence>
<dbReference type="GO" id="GO:0045995">
    <property type="term" value="P:regulation of embryonic development"/>
    <property type="evidence" value="ECO:0007669"/>
    <property type="project" value="UniProtKB-ARBA"/>
</dbReference>
<evidence type="ECO:0000256" key="13">
    <source>
        <dbReference type="ARBA" id="ARBA00023264"/>
    </source>
</evidence>
<keyword evidence="12" id="KW-0594">Phospholipid biosynthesis</keyword>
<evidence type="ECO:0000256" key="15">
    <source>
        <dbReference type="RuleBase" id="RU003750"/>
    </source>
</evidence>